<dbReference type="InterPro" id="IPR003594">
    <property type="entry name" value="HATPase_dom"/>
</dbReference>
<sequence>MIPEFGACGTHRHPCRGGVPALNLLGSVVVPGRREEVAGVRGLVRELLGDEHPVLGDVELLTSEAVTNAIVHTASGDEGGTVTVWILAGDRGVRVEVEDGGGAVPAPRPYGDPWVEHGRGLWLVAAIATRHGYRRDRDGGTYWFEVHSGDAPATV</sequence>
<feature type="domain" description="Histidine kinase/HSP90-like ATPase" evidence="2">
    <location>
        <begin position="33"/>
        <end position="141"/>
    </location>
</feature>
<dbReference type="CDD" id="cd16936">
    <property type="entry name" value="HATPase_RsbW-like"/>
    <property type="match status" value="1"/>
</dbReference>
<dbReference type="InterPro" id="IPR050267">
    <property type="entry name" value="Anti-sigma-factor_SerPK"/>
</dbReference>
<keyword evidence="1" id="KW-0808">Transferase</keyword>
<organism evidence="3 4">
    <name type="scientific">Actinomadura alba</name>
    <dbReference type="NCBI Taxonomy" id="406431"/>
    <lineage>
        <taxon>Bacteria</taxon>
        <taxon>Bacillati</taxon>
        <taxon>Actinomycetota</taxon>
        <taxon>Actinomycetes</taxon>
        <taxon>Streptosporangiales</taxon>
        <taxon>Thermomonosporaceae</taxon>
        <taxon>Actinomadura</taxon>
    </lineage>
</organism>
<keyword evidence="3" id="KW-0547">Nucleotide-binding</keyword>
<dbReference type="InterPro" id="IPR036890">
    <property type="entry name" value="HATPase_C_sf"/>
</dbReference>
<dbReference type="Pfam" id="PF13581">
    <property type="entry name" value="HATPase_c_2"/>
    <property type="match status" value="1"/>
</dbReference>
<dbReference type="Gene3D" id="3.30.565.10">
    <property type="entry name" value="Histidine kinase-like ATPase, C-terminal domain"/>
    <property type="match status" value="1"/>
</dbReference>
<dbReference type="RefSeq" id="WP_187248024.1">
    <property type="nucleotide sequence ID" value="NZ_BAAAOK010000017.1"/>
</dbReference>
<evidence type="ECO:0000259" key="2">
    <source>
        <dbReference type="Pfam" id="PF13581"/>
    </source>
</evidence>
<evidence type="ECO:0000313" key="4">
    <source>
        <dbReference type="Proteomes" id="UP000805614"/>
    </source>
</evidence>
<dbReference type="GO" id="GO:0005524">
    <property type="term" value="F:ATP binding"/>
    <property type="evidence" value="ECO:0007669"/>
    <property type="project" value="UniProtKB-KW"/>
</dbReference>
<dbReference type="EMBL" id="JABVEC010000053">
    <property type="protein sequence ID" value="MBC6470986.1"/>
    <property type="molecule type" value="Genomic_DNA"/>
</dbReference>
<gene>
    <name evidence="3" type="ORF">HKK74_36675</name>
</gene>
<keyword evidence="1" id="KW-0723">Serine/threonine-protein kinase</keyword>
<keyword evidence="1" id="KW-0418">Kinase</keyword>
<proteinExistence type="predicted"/>
<keyword evidence="3" id="KW-0067">ATP-binding</keyword>
<dbReference type="SUPFAM" id="SSF55874">
    <property type="entry name" value="ATPase domain of HSP90 chaperone/DNA topoisomerase II/histidine kinase"/>
    <property type="match status" value="1"/>
</dbReference>
<accession>A0ABR7M1J3</accession>
<comment type="caution">
    <text evidence="3">The sequence shown here is derived from an EMBL/GenBank/DDBJ whole genome shotgun (WGS) entry which is preliminary data.</text>
</comment>
<evidence type="ECO:0000313" key="3">
    <source>
        <dbReference type="EMBL" id="MBC6470986.1"/>
    </source>
</evidence>
<name>A0ABR7M1J3_9ACTN</name>
<dbReference type="PANTHER" id="PTHR35526:SF3">
    <property type="entry name" value="ANTI-SIGMA-F FACTOR RSBW"/>
    <property type="match status" value="1"/>
</dbReference>
<evidence type="ECO:0000256" key="1">
    <source>
        <dbReference type="ARBA" id="ARBA00022527"/>
    </source>
</evidence>
<protein>
    <submittedName>
        <fullName evidence="3">ATP-binding protein</fullName>
    </submittedName>
</protein>
<dbReference type="PANTHER" id="PTHR35526">
    <property type="entry name" value="ANTI-SIGMA-F FACTOR RSBW-RELATED"/>
    <property type="match status" value="1"/>
</dbReference>
<dbReference type="Proteomes" id="UP000805614">
    <property type="component" value="Unassembled WGS sequence"/>
</dbReference>
<reference evidence="3 4" key="1">
    <citation type="submission" date="2020-06" db="EMBL/GenBank/DDBJ databases">
        <title>Actinomadura xiongansis sp. nov., isolated from soil of Baiyangdian.</title>
        <authorList>
            <person name="Zhang X."/>
        </authorList>
    </citation>
    <scope>NUCLEOTIDE SEQUENCE [LARGE SCALE GENOMIC DNA]</scope>
    <source>
        <strain evidence="3 4">HBUM206468</strain>
    </source>
</reference>
<keyword evidence="4" id="KW-1185">Reference proteome</keyword>